<evidence type="ECO:0000313" key="1">
    <source>
        <dbReference type="EMBL" id="MCP9765789.1"/>
    </source>
</evidence>
<name>A0AAE3KV93_9BACT</name>
<protein>
    <submittedName>
        <fullName evidence="1">Uncharacterized protein</fullName>
    </submittedName>
</protein>
<keyword evidence="2" id="KW-1185">Reference proteome</keyword>
<sequence>MKKDIEFPQNDNILIAVAPSEFEQWDVFLINKGTQKIDNLLITSTGYGFNGNGDKISTSTLRHFYDNFGPNSVQEIEKIDPSVFHLNNEYWISYWIGGQLYDRRFVFVPESISLKNCIFVSLLGKEAVLHA</sequence>
<evidence type="ECO:0000313" key="2">
    <source>
        <dbReference type="Proteomes" id="UP001204144"/>
    </source>
</evidence>
<comment type="caution">
    <text evidence="1">The sequence shown here is derived from an EMBL/GenBank/DDBJ whole genome shotgun (WGS) entry which is preliminary data.</text>
</comment>
<proteinExistence type="predicted"/>
<reference evidence="1 2" key="1">
    <citation type="submission" date="2018-11" db="EMBL/GenBank/DDBJ databases">
        <title>Novel bacteria species description.</title>
        <authorList>
            <person name="Han J.-H."/>
        </authorList>
    </citation>
    <scope>NUCLEOTIDE SEQUENCE [LARGE SCALE GENOMIC DNA]</scope>
    <source>
        <strain evidence="1 2">KCTC23259</strain>
    </source>
</reference>
<dbReference type="Proteomes" id="UP001204144">
    <property type="component" value="Unassembled WGS sequence"/>
</dbReference>
<gene>
    <name evidence="1" type="ORF">EGI31_22875</name>
</gene>
<accession>A0AAE3KV93</accession>
<dbReference type="EMBL" id="RJUF01000192">
    <property type="protein sequence ID" value="MCP9765789.1"/>
    <property type="molecule type" value="Genomic_DNA"/>
</dbReference>
<dbReference type="AlphaFoldDB" id="A0AAE3KV93"/>
<dbReference type="RefSeq" id="WP_255039494.1">
    <property type="nucleotide sequence ID" value="NZ_RJUF01000192.1"/>
</dbReference>
<organism evidence="1 2">
    <name type="scientific">Lacihabitans soyangensis</name>
    <dbReference type="NCBI Taxonomy" id="869394"/>
    <lineage>
        <taxon>Bacteria</taxon>
        <taxon>Pseudomonadati</taxon>
        <taxon>Bacteroidota</taxon>
        <taxon>Cytophagia</taxon>
        <taxon>Cytophagales</taxon>
        <taxon>Leadbetterellaceae</taxon>
        <taxon>Lacihabitans</taxon>
    </lineage>
</organism>